<keyword evidence="4" id="KW-0456">Lyase</keyword>
<proteinExistence type="inferred from homology"/>
<keyword evidence="7" id="KW-0032">Aminotransferase</keyword>
<evidence type="ECO:0000313" key="7">
    <source>
        <dbReference type="EMBL" id="GAA4814849.1"/>
    </source>
</evidence>
<dbReference type="Gene3D" id="3.90.1150.10">
    <property type="entry name" value="Aspartate Aminotransferase, domain 1"/>
    <property type="match status" value="1"/>
</dbReference>
<evidence type="ECO:0000256" key="4">
    <source>
        <dbReference type="ARBA" id="ARBA00023239"/>
    </source>
</evidence>
<dbReference type="EMBL" id="BAABKQ010000001">
    <property type="protein sequence ID" value="GAA4814849.1"/>
    <property type="molecule type" value="Genomic_DNA"/>
</dbReference>
<evidence type="ECO:0000256" key="3">
    <source>
        <dbReference type="ARBA" id="ARBA00022898"/>
    </source>
</evidence>
<dbReference type="PANTHER" id="PTHR43525">
    <property type="entry name" value="PROTEIN MALY"/>
    <property type="match status" value="1"/>
</dbReference>
<dbReference type="EC" id="4.4.1.13" evidence="2"/>
<reference evidence="8" key="1">
    <citation type="journal article" date="2019" name="Int. J. Syst. Evol. Microbiol.">
        <title>The Global Catalogue of Microorganisms (GCM) 10K type strain sequencing project: providing services to taxonomists for standard genome sequencing and annotation.</title>
        <authorList>
            <consortium name="The Broad Institute Genomics Platform"/>
            <consortium name="The Broad Institute Genome Sequencing Center for Infectious Disease"/>
            <person name="Wu L."/>
            <person name="Ma J."/>
        </authorList>
    </citation>
    <scope>NUCLEOTIDE SEQUENCE [LARGE SCALE GENOMIC DNA]</scope>
    <source>
        <strain evidence="8">JCM 18542</strain>
    </source>
</reference>
<keyword evidence="7" id="KW-0808">Transferase</keyword>
<evidence type="ECO:0000259" key="6">
    <source>
        <dbReference type="Pfam" id="PF00155"/>
    </source>
</evidence>
<dbReference type="Proteomes" id="UP001500839">
    <property type="component" value="Unassembled WGS sequence"/>
</dbReference>
<sequence>MSVVHDGQEHAQRNRAATVVGRTPDYGAVTVPQLRAAGSMKWTKYPGTLAAFVAEMDFGVAEPVADAIDEVVRRGVLGYTPAWMEDALKDATAEMYARRYGWRPDPAAVYPVADVIRAYEFAITHLRRPGGKIVLLTPAYGPFFAIAGVTGREVVEVPLLQEGREWLIDFPAVDAAFAGGGGLLVLCNPHNPVGKVYTREEQTALAEIVERHGGTVFSDEVHAPFTFDGAQHVPYASLGGYAAEHCVTSTSASKAFNIPGLKCAQMIAGGERQRAVLDELGIFVTHGAAVTGVAANIAAYERGDEWLASVVHYLDGNRQVMLDAVDRALPSARVASPEATYFGWIDLGPAAPEGDVQRFLIDNAEVAISNGATFGAGCAGPHPVQLRYQA</sequence>
<accession>A0ABP9CS75</accession>
<dbReference type="SUPFAM" id="SSF53383">
    <property type="entry name" value="PLP-dependent transferases"/>
    <property type="match status" value="1"/>
</dbReference>
<feature type="domain" description="Aminotransferase class I/classII large" evidence="6">
    <location>
        <begin position="58"/>
        <end position="376"/>
    </location>
</feature>
<dbReference type="Gene3D" id="3.40.640.10">
    <property type="entry name" value="Type I PLP-dependent aspartate aminotransferase-like (Major domain)"/>
    <property type="match status" value="1"/>
</dbReference>
<comment type="cofactor">
    <cofactor evidence="1">
        <name>pyridoxal 5'-phosphate</name>
        <dbReference type="ChEBI" id="CHEBI:597326"/>
    </cofactor>
</comment>
<dbReference type="InterPro" id="IPR004839">
    <property type="entry name" value="Aminotransferase_I/II_large"/>
</dbReference>
<dbReference type="InterPro" id="IPR015424">
    <property type="entry name" value="PyrdxlP-dep_Trfase"/>
</dbReference>
<protein>
    <recommendedName>
        <fullName evidence="2">cysteine-S-conjugate beta-lyase</fullName>
        <ecNumber evidence="2">4.4.1.13</ecNumber>
    </recommendedName>
</protein>
<organism evidence="7 8">
    <name type="scientific">Tomitella cavernea</name>
    <dbReference type="NCBI Taxonomy" id="1387982"/>
    <lineage>
        <taxon>Bacteria</taxon>
        <taxon>Bacillati</taxon>
        <taxon>Actinomycetota</taxon>
        <taxon>Actinomycetes</taxon>
        <taxon>Mycobacteriales</taxon>
        <taxon>Tomitella</taxon>
    </lineage>
</organism>
<evidence type="ECO:0000256" key="2">
    <source>
        <dbReference type="ARBA" id="ARBA00012224"/>
    </source>
</evidence>
<comment type="similarity">
    <text evidence="5">Belongs to the class-II pyridoxal-phosphate-dependent aminotransferase family. MalY/PatB cystathionine beta-lyase subfamily.</text>
</comment>
<name>A0ABP9CS75_9ACTN</name>
<dbReference type="InterPro" id="IPR051798">
    <property type="entry name" value="Class-II_PLP-Dep_Aminotrans"/>
</dbReference>
<comment type="caution">
    <text evidence="7">The sequence shown here is derived from an EMBL/GenBank/DDBJ whole genome shotgun (WGS) entry which is preliminary data.</text>
</comment>
<dbReference type="CDD" id="cd00609">
    <property type="entry name" value="AAT_like"/>
    <property type="match status" value="1"/>
</dbReference>
<dbReference type="GO" id="GO:0008483">
    <property type="term" value="F:transaminase activity"/>
    <property type="evidence" value="ECO:0007669"/>
    <property type="project" value="UniProtKB-KW"/>
</dbReference>
<gene>
    <name evidence="7" type="ORF">GCM10023353_20350</name>
</gene>
<keyword evidence="8" id="KW-1185">Reference proteome</keyword>
<dbReference type="Pfam" id="PF00155">
    <property type="entry name" value="Aminotran_1_2"/>
    <property type="match status" value="1"/>
</dbReference>
<dbReference type="InterPro" id="IPR015421">
    <property type="entry name" value="PyrdxlP-dep_Trfase_major"/>
</dbReference>
<dbReference type="PANTHER" id="PTHR43525:SF2">
    <property type="entry name" value="CYSTATHIONINE BETA-LYASE-RELATED"/>
    <property type="match status" value="1"/>
</dbReference>
<dbReference type="InterPro" id="IPR015422">
    <property type="entry name" value="PyrdxlP-dep_Trfase_small"/>
</dbReference>
<dbReference type="RefSeq" id="WP_345602271.1">
    <property type="nucleotide sequence ID" value="NZ_BAABKQ010000001.1"/>
</dbReference>
<keyword evidence="3" id="KW-0663">Pyridoxal phosphate</keyword>
<evidence type="ECO:0000256" key="5">
    <source>
        <dbReference type="ARBA" id="ARBA00037974"/>
    </source>
</evidence>
<evidence type="ECO:0000313" key="8">
    <source>
        <dbReference type="Proteomes" id="UP001500839"/>
    </source>
</evidence>
<evidence type="ECO:0000256" key="1">
    <source>
        <dbReference type="ARBA" id="ARBA00001933"/>
    </source>
</evidence>